<keyword evidence="1" id="KW-1133">Transmembrane helix</keyword>
<keyword evidence="3" id="KW-1185">Reference proteome</keyword>
<dbReference type="GeneID" id="85356562"/>
<dbReference type="AlphaFoldDB" id="A0AA39KE50"/>
<comment type="caution">
    <text evidence="2">The sequence shown here is derived from an EMBL/GenBank/DDBJ whole genome shotgun (WGS) entry which is preliminary data.</text>
</comment>
<evidence type="ECO:0000313" key="3">
    <source>
        <dbReference type="Proteomes" id="UP001175211"/>
    </source>
</evidence>
<gene>
    <name evidence="2" type="ORF">EV420DRAFT_1538556</name>
</gene>
<dbReference type="Proteomes" id="UP001175211">
    <property type="component" value="Unassembled WGS sequence"/>
</dbReference>
<proteinExistence type="predicted"/>
<keyword evidence="1" id="KW-0472">Membrane</keyword>
<dbReference type="EMBL" id="JAUEPS010000015">
    <property type="protein sequence ID" value="KAK0459143.1"/>
    <property type="molecule type" value="Genomic_DNA"/>
</dbReference>
<keyword evidence="1" id="KW-0812">Transmembrane</keyword>
<protein>
    <submittedName>
        <fullName evidence="2">Uncharacterized protein</fullName>
    </submittedName>
</protein>
<evidence type="ECO:0000256" key="1">
    <source>
        <dbReference type="SAM" id="Phobius"/>
    </source>
</evidence>
<feature type="transmembrane region" description="Helical" evidence="1">
    <location>
        <begin position="108"/>
        <end position="127"/>
    </location>
</feature>
<name>A0AA39KE50_ARMTA</name>
<sequence length="130" mass="14539">MMRKDGNSLAFVLHGSVSLDGTTCDILSDMLLGQWTYPRGCICRMKPLLFLLVPPPPRWPRQTLMTHLNGLALDALVHGTYTALVGVTLSSWYIFINPTIRQPKSHTNTMPIPVVLMYLFAALNLGIQWS</sequence>
<dbReference type="RefSeq" id="XP_060331369.1">
    <property type="nucleotide sequence ID" value="XM_060473014.1"/>
</dbReference>
<accession>A0AA39KE50</accession>
<organism evidence="2 3">
    <name type="scientific">Armillaria tabescens</name>
    <name type="common">Ringless honey mushroom</name>
    <name type="synonym">Agaricus tabescens</name>
    <dbReference type="NCBI Taxonomy" id="1929756"/>
    <lineage>
        <taxon>Eukaryota</taxon>
        <taxon>Fungi</taxon>
        <taxon>Dikarya</taxon>
        <taxon>Basidiomycota</taxon>
        <taxon>Agaricomycotina</taxon>
        <taxon>Agaricomycetes</taxon>
        <taxon>Agaricomycetidae</taxon>
        <taxon>Agaricales</taxon>
        <taxon>Marasmiineae</taxon>
        <taxon>Physalacriaceae</taxon>
        <taxon>Desarmillaria</taxon>
    </lineage>
</organism>
<evidence type="ECO:0000313" key="2">
    <source>
        <dbReference type="EMBL" id="KAK0459143.1"/>
    </source>
</evidence>
<reference evidence="2" key="1">
    <citation type="submission" date="2023-06" db="EMBL/GenBank/DDBJ databases">
        <authorList>
            <consortium name="Lawrence Berkeley National Laboratory"/>
            <person name="Ahrendt S."/>
            <person name="Sahu N."/>
            <person name="Indic B."/>
            <person name="Wong-Bajracharya J."/>
            <person name="Merenyi Z."/>
            <person name="Ke H.-M."/>
            <person name="Monk M."/>
            <person name="Kocsube S."/>
            <person name="Drula E."/>
            <person name="Lipzen A."/>
            <person name="Balint B."/>
            <person name="Henrissat B."/>
            <person name="Andreopoulos B."/>
            <person name="Martin F.M."/>
            <person name="Harder C.B."/>
            <person name="Rigling D."/>
            <person name="Ford K.L."/>
            <person name="Foster G.D."/>
            <person name="Pangilinan J."/>
            <person name="Papanicolaou A."/>
            <person name="Barry K."/>
            <person name="LaButti K."/>
            <person name="Viragh M."/>
            <person name="Koriabine M."/>
            <person name="Yan M."/>
            <person name="Riley R."/>
            <person name="Champramary S."/>
            <person name="Plett K.L."/>
            <person name="Tsai I.J."/>
            <person name="Slot J."/>
            <person name="Sipos G."/>
            <person name="Plett J."/>
            <person name="Nagy L.G."/>
            <person name="Grigoriev I.V."/>
        </authorList>
    </citation>
    <scope>NUCLEOTIDE SEQUENCE</scope>
    <source>
        <strain evidence="2">CCBAS 213</strain>
    </source>
</reference>
<feature type="transmembrane region" description="Helical" evidence="1">
    <location>
        <begin position="75"/>
        <end position="96"/>
    </location>
</feature>